<dbReference type="InterPro" id="IPR046087">
    <property type="entry name" value="DUF6105"/>
</dbReference>
<protein>
    <submittedName>
        <fullName evidence="2">Uncharacterized protein</fullName>
    </submittedName>
</protein>
<name>A0A1C1YT94_9HYPH</name>
<keyword evidence="1" id="KW-1133">Transmembrane helix</keyword>
<proteinExistence type="predicted"/>
<feature type="transmembrane region" description="Helical" evidence="1">
    <location>
        <begin position="59"/>
        <end position="77"/>
    </location>
</feature>
<organism evidence="2 3">
    <name type="scientific">Hoeflea olei</name>
    <dbReference type="NCBI Taxonomy" id="1480615"/>
    <lineage>
        <taxon>Bacteria</taxon>
        <taxon>Pseudomonadati</taxon>
        <taxon>Pseudomonadota</taxon>
        <taxon>Alphaproteobacteria</taxon>
        <taxon>Hyphomicrobiales</taxon>
        <taxon>Rhizobiaceae</taxon>
        <taxon>Hoeflea</taxon>
    </lineage>
</organism>
<evidence type="ECO:0000313" key="2">
    <source>
        <dbReference type="EMBL" id="OCW56714.1"/>
    </source>
</evidence>
<keyword evidence="1" id="KW-0472">Membrane</keyword>
<sequence length="112" mass="12733">MKLFLLLWILPIVLLGSWYGLSYYDINFGYRILSRDLHDLVFIIYGNMLGLPPQAVPPLVLKAVIVDSFLVLGFIVLKRRRRQIWAALKAFFAPVTARFRGAGETEAAPQPD</sequence>
<dbReference type="Pfam" id="PF19600">
    <property type="entry name" value="DUF6105"/>
    <property type="match status" value="1"/>
</dbReference>
<reference evidence="2 3" key="1">
    <citation type="submission" date="2015-12" db="EMBL/GenBank/DDBJ databases">
        <authorList>
            <person name="Shamseldin A."/>
            <person name="Moawad H."/>
            <person name="Abd El-Rahim W.M."/>
            <person name="Sadowsky M.J."/>
        </authorList>
    </citation>
    <scope>NUCLEOTIDE SEQUENCE [LARGE SCALE GENOMIC DNA]</scope>
    <source>
        <strain evidence="2 3">JC234</strain>
    </source>
</reference>
<dbReference type="RefSeq" id="WP_066181417.1">
    <property type="nucleotide sequence ID" value="NZ_LQZT01000034.1"/>
</dbReference>
<dbReference type="Proteomes" id="UP000094795">
    <property type="component" value="Unassembled WGS sequence"/>
</dbReference>
<dbReference type="STRING" id="1480615.AWJ14_17450"/>
<evidence type="ECO:0000256" key="1">
    <source>
        <dbReference type="SAM" id="Phobius"/>
    </source>
</evidence>
<dbReference type="EMBL" id="LQZT01000034">
    <property type="protein sequence ID" value="OCW56714.1"/>
    <property type="molecule type" value="Genomic_DNA"/>
</dbReference>
<dbReference type="OrthoDB" id="7906687at2"/>
<keyword evidence="3" id="KW-1185">Reference proteome</keyword>
<evidence type="ECO:0000313" key="3">
    <source>
        <dbReference type="Proteomes" id="UP000094795"/>
    </source>
</evidence>
<dbReference type="AlphaFoldDB" id="A0A1C1YT94"/>
<keyword evidence="1" id="KW-0812">Transmembrane</keyword>
<gene>
    <name evidence="2" type="ORF">AWJ14_17450</name>
</gene>
<comment type="caution">
    <text evidence="2">The sequence shown here is derived from an EMBL/GenBank/DDBJ whole genome shotgun (WGS) entry which is preliminary data.</text>
</comment>
<accession>A0A1C1YT94</accession>